<dbReference type="GO" id="GO:0016020">
    <property type="term" value="C:membrane"/>
    <property type="evidence" value="ECO:0007669"/>
    <property type="project" value="UniProtKB-SubCell"/>
</dbReference>
<evidence type="ECO:0000259" key="3">
    <source>
        <dbReference type="Pfam" id="PF13947"/>
    </source>
</evidence>
<feature type="domain" description="Wall-associated receptor kinase galacturonan-binding" evidence="3">
    <location>
        <begin position="33"/>
        <end position="102"/>
    </location>
</feature>
<protein>
    <recommendedName>
        <fullName evidence="3">Wall-associated receptor kinase galacturonan-binding domain-containing protein</fullName>
    </recommendedName>
</protein>
<proteinExistence type="predicted"/>
<organism evidence="4">
    <name type="scientific">Aegilops tauschii</name>
    <name type="common">Tausch's goatgrass</name>
    <name type="synonym">Aegilops squarrosa</name>
    <dbReference type="NCBI Taxonomy" id="37682"/>
    <lineage>
        <taxon>Eukaryota</taxon>
        <taxon>Viridiplantae</taxon>
        <taxon>Streptophyta</taxon>
        <taxon>Embryophyta</taxon>
        <taxon>Tracheophyta</taxon>
        <taxon>Spermatophyta</taxon>
        <taxon>Magnoliopsida</taxon>
        <taxon>Liliopsida</taxon>
        <taxon>Poales</taxon>
        <taxon>Poaceae</taxon>
        <taxon>BOP clade</taxon>
        <taxon>Pooideae</taxon>
        <taxon>Triticodae</taxon>
        <taxon>Triticeae</taxon>
        <taxon>Triticinae</taxon>
        <taxon>Aegilops</taxon>
    </lineage>
</organism>
<evidence type="ECO:0000256" key="2">
    <source>
        <dbReference type="ARBA" id="ARBA00022729"/>
    </source>
</evidence>
<dbReference type="Pfam" id="PF13947">
    <property type="entry name" value="GUB_WAK_bind"/>
    <property type="match status" value="1"/>
</dbReference>
<dbReference type="ExpressionAtlas" id="M8CAL4">
    <property type="expression patterns" value="baseline"/>
</dbReference>
<sequence length="225" mass="24825">MATTSCWFLAFVWAVWWLPLMLAVPEEQQGDGCSAKRCGNLTVSDPFWLPDWEAGRSCGPLDFEVGCFHDNIPFLRSSGFDGYSGFSIMNISYEERNLRVVDLHKKSDFNVPNACNFPRLNTSSKLALPFKVNNSNPNLIFYNCTKAAANPDWAMVELTCLDATNAYVRAGVRYDATGAYAGYALEGCDAIVVPVVSSAGSADSNYEQLIQDGFLLTWDPVTDPI</sequence>
<dbReference type="PANTHER" id="PTHR33138:SF89">
    <property type="entry name" value="WALL-ASSOCIATED RECEPTOR KINASE GALACTURONAN-BINDING DOMAIN-CONTAINING PROTEIN"/>
    <property type="match status" value="1"/>
</dbReference>
<name>M8CAL4_AEGTA</name>
<dbReference type="AlphaFoldDB" id="M8CAL4"/>
<reference evidence="4" key="1">
    <citation type="submission" date="2015-06" db="UniProtKB">
        <authorList>
            <consortium name="EnsemblPlants"/>
        </authorList>
    </citation>
    <scope>IDENTIFICATION</scope>
</reference>
<keyword evidence="2" id="KW-0732">Signal</keyword>
<evidence type="ECO:0000313" key="4">
    <source>
        <dbReference type="EnsemblPlants" id="EMT24122"/>
    </source>
</evidence>
<evidence type="ECO:0000256" key="1">
    <source>
        <dbReference type="ARBA" id="ARBA00004167"/>
    </source>
</evidence>
<accession>M8CAL4</accession>
<dbReference type="EnsemblPlants" id="EMT24122">
    <property type="protein sequence ID" value="EMT24122"/>
    <property type="gene ID" value="F775_03313"/>
</dbReference>
<dbReference type="InterPro" id="IPR025287">
    <property type="entry name" value="WAK_GUB"/>
</dbReference>
<dbReference type="GO" id="GO:0030247">
    <property type="term" value="F:polysaccharide binding"/>
    <property type="evidence" value="ECO:0007669"/>
    <property type="project" value="InterPro"/>
</dbReference>
<dbReference type="PANTHER" id="PTHR33138">
    <property type="entry name" value="OS01G0690200 PROTEIN"/>
    <property type="match status" value="1"/>
</dbReference>
<comment type="subcellular location">
    <subcellularLocation>
        <location evidence="1">Membrane</location>
        <topology evidence="1">Single-pass membrane protein</topology>
    </subcellularLocation>
</comment>